<dbReference type="Proteomes" id="UP000292544">
    <property type="component" value="Unassembled WGS sequence"/>
</dbReference>
<protein>
    <submittedName>
        <fullName evidence="2">Uncharacterized protein</fullName>
    </submittedName>
</protein>
<name>A0ABY1WQY1_9GAMM</name>
<dbReference type="EMBL" id="SHLY01000002">
    <property type="protein sequence ID" value="TAA47125.1"/>
    <property type="molecule type" value="Genomic_DNA"/>
</dbReference>
<feature type="transmembrane region" description="Helical" evidence="1">
    <location>
        <begin position="6"/>
        <end position="25"/>
    </location>
</feature>
<organism evidence="2 3">
    <name type="scientific">Corallincola spongiicola</name>
    <dbReference type="NCBI Taxonomy" id="2520508"/>
    <lineage>
        <taxon>Bacteria</taxon>
        <taxon>Pseudomonadati</taxon>
        <taxon>Pseudomonadota</taxon>
        <taxon>Gammaproteobacteria</taxon>
        <taxon>Alteromonadales</taxon>
        <taxon>Psychromonadaceae</taxon>
        <taxon>Corallincola</taxon>
    </lineage>
</organism>
<keyword evidence="1" id="KW-0472">Membrane</keyword>
<evidence type="ECO:0000313" key="3">
    <source>
        <dbReference type="Proteomes" id="UP000292544"/>
    </source>
</evidence>
<dbReference type="RefSeq" id="WP_130566328.1">
    <property type="nucleotide sequence ID" value="NZ_SHLY01000002.1"/>
</dbReference>
<feature type="transmembrane region" description="Helical" evidence="1">
    <location>
        <begin position="73"/>
        <end position="91"/>
    </location>
</feature>
<sequence>MNDSQLFILFISMFFGFFAGTKAVRNLKSQPKGAAKVFALCIGLIAFTAYQYFQYQAALEVGGEIVQIMKPFFFGSVGFGGILACAGYRMVKI</sequence>
<keyword evidence="1" id="KW-0812">Transmembrane</keyword>
<proteinExistence type="predicted"/>
<reference evidence="3" key="1">
    <citation type="submission" date="2019-02" db="EMBL/GenBank/DDBJ databases">
        <title>Draft genome sequence of Muricauda sp. 176CP4-71.</title>
        <authorList>
            <person name="Park J.-S."/>
        </authorList>
    </citation>
    <scope>NUCLEOTIDE SEQUENCE [LARGE SCALE GENOMIC DNA]</scope>
    <source>
        <strain evidence="3">176GS2-150</strain>
    </source>
</reference>
<keyword evidence="1" id="KW-1133">Transmembrane helix</keyword>
<keyword evidence="3" id="KW-1185">Reference proteome</keyword>
<evidence type="ECO:0000313" key="2">
    <source>
        <dbReference type="EMBL" id="TAA47125.1"/>
    </source>
</evidence>
<feature type="transmembrane region" description="Helical" evidence="1">
    <location>
        <begin position="37"/>
        <end position="53"/>
    </location>
</feature>
<comment type="caution">
    <text evidence="2">The sequence shown here is derived from an EMBL/GenBank/DDBJ whole genome shotgun (WGS) entry which is preliminary data.</text>
</comment>
<evidence type="ECO:0000256" key="1">
    <source>
        <dbReference type="SAM" id="Phobius"/>
    </source>
</evidence>
<accession>A0ABY1WQY1</accession>
<gene>
    <name evidence="2" type="ORF">EXY25_07735</name>
</gene>